<organism evidence="1 2">
    <name type="scientific">Steinernema glaseri</name>
    <dbReference type="NCBI Taxonomy" id="37863"/>
    <lineage>
        <taxon>Eukaryota</taxon>
        <taxon>Metazoa</taxon>
        <taxon>Ecdysozoa</taxon>
        <taxon>Nematoda</taxon>
        <taxon>Chromadorea</taxon>
        <taxon>Rhabditida</taxon>
        <taxon>Tylenchina</taxon>
        <taxon>Panagrolaimomorpha</taxon>
        <taxon>Strongyloidoidea</taxon>
        <taxon>Steinernematidae</taxon>
        <taxon>Steinernema</taxon>
    </lineage>
</organism>
<reference evidence="2" key="1">
    <citation type="submission" date="2016-11" db="UniProtKB">
        <authorList>
            <consortium name="WormBaseParasite"/>
        </authorList>
    </citation>
    <scope>IDENTIFICATION</scope>
</reference>
<proteinExistence type="predicted"/>
<name>A0A1I8ABI8_9BILA</name>
<evidence type="ECO:0000313" key="2">
    <source>
        <dbReference type="WBParaSite" id="L893_g422.t1"/>
    </source>
</evidence>
<accession>A0A1I8ABI8</accession>
<sequence length="131" mass="14770">MNFREEAIFASKKECMMLAYNLTQVIYQTVTTASGIECWLTRKFIGFLPPRNKEGNTDAYLLDLSDQNDDQCKDPSQLDVRKFLKAEKECDLEPEMCAEVEKALAFCTTKANNAMCIDEKLNGKQAKPGGV</sequence>
<protein>
    <submittedName>
        <fullName evidence="2">CX9C domain-containing protein</fullName>
    </submittedName>
</protein>
<dbReference type="WBParaSite" id="L893_g422.t1">
    <property type="protein sequence ID" value="L893_g422.t1"/>
    <property type="gene ID" value="L893_g422"/>
</dbReference>
<keyword evidence="1" id="KW-1185">Reference proteome</keyword>
<evidence type="ECO:0000313" key="1">
    <source>
        <dbReference type="Proteomes" id="UP000095287"/>
    </source>
</evidence>
<dbReference type="AlphaFoldDB" id="A0A1I8ABI8"/>
<dbReference type="Proteomes" id="UP000095287">
    <property type="component" value="Unplaced"/>
</dbReference>